<name>A0A533I992_PARDE</name>
<dbReference type="GO" id="GO:0046872">
    <property type="term" value="F:metal ion binding"/>
    <property type="evidence" value="ECO:0007669"/>
    <property type="project" value="UniProtKB-KW"/>
</dbReference>
<keyword evidence="5" id="KW-0408">Iron</keyword>
<dbReference type="PROSITE" id="PS51404">
    <property type="entry name" value="DYP_PEROXIDASE"/>
    <property type="match status" value="1"/>
</dbReference>
<dbReference type="AlphaFoldDB" id="A0A533I992"/>
<dbReference type="InterPro" id="IPR011008">
    <property type="entry name" value="Dimeric_a/b-barrel"/>
</dbReference>
<dbReference type="InterPro" id="IPR048327">
    <property type="entry name" value="Dyp_perox_N"/>
</dbReference>
<dbReference type="EMBL" id="VAFL01000008">
    <property type="protein sequence ID" value="TKW66238.1"/>
    <property type="molecule type" value="Genomic_DNA"/>
</dbReference>
<comment type="cofactor">
    <cofactor evidence="1">
        <name>heme b</name>
        <dbReference type="ChEBI" id="CHEBI:60344"/>
    </cofactor>
</comment>
<accession>A0A533I992</accession>
<dbReference type="Pfam" id="PF04261">
    <property type="entry name" value="Dyp_perox_N"/>
    <property type="match status" value="1"/>
</dbReference>
<organism evidence="10 11">
    <name type="scientific">Paracoccus denitrificans</name>
    <dbReference type="NCBI Taxonomy" id="266"/>
    <lineage>
        <taxon>Bacteria</taxon>
        <taxon>Pseudomonadati</taxon>
        <taxon>Pseudomonadota</taxon>
        <taxon>Alphaproteobacteria</taxon>
        <taxon>Rhodobacterales</taxon>
        <taxon>Paracoccaceae</taxon>
        <taxon>Paracoccus</taxon>
    </lineage>
</organism>
<evidence type="ECO:0000259" key="9">
    <source>
        <dbReference type="Pfam" id="PF20628"/>
    </source>
</evidence>
<evidence type="ECO:0000256" key="2">
    <source>
        <dbReference type="ARBA" id="ARBA00022559"/>
    </source>
</evidence>
<comment type="caution">
    <text evidence="10">The sequence shown here is derived from an EMBL/GenBank/DDBJ whole genome shotgun (WGS) entry which is preliminary data.</text>
</comment>
<dbReference type="Pfam" id="PF20628">
    <property type="entry name" value="Dyp_perox_C"/>
    <property type="match status" value="1"/>
</dbReference>
<evidence type="ECO:0000313" key="11">
    <source>
        <dbReference type="Proteomes" id="UP000315344"/>
    </source>
</evidence>
<reference evidence="10 11" key="1">
    <citation type="journal article" date="2017" name="Nat. Commun.">
        <title>In situ click chemistry generation of cyclooxygenase-2 inhibitors.</title>
        <authorList>
            <person name="Bhardwaj A."/>
            <person name="Kaur J."/>
            <person name="Wuest M."/>
            <person name="Wuest F."/>
        </authorList>
    </citation>
    <scope>NUCLEOTIDE SEQUENCE [LARGE SCALE GENOMIC DNA]</scope>
    <source>
        <strain evidence="10">S2_012_000_R3_94</strain>
    </source>
</reference>
<evidence type="ECO:0000313" key="10">
    <source>
        <dbReference type="EMBL" id="TKW66238.1"/>
    </source>
</evidence>
<dbReference type="Proteomes" id="UP000315344">
    <property type="component" value="Unassembled WGS sequence"/>
</dbReference>
<feature type="domain" description="Dyp-type peroxidase N-terminal" evidence="8">
    <location>
        <begin position="9"/>
        <end position="136"/>
    </location>
</feature>
<dbReference type="PANTHER" id="PTHR30521:SF0">
    <property type="entry name" value="DYP-TYPE PEROXIDASE FAMILY PROTEIN"/>
    <property type="match status" value="1"/>
</dbReference>
<evidence type="ECO:0000256" key="3">
    <source>
        <dbReference type="ARBA" id="ARBA00022723"/>
    </source>
</evidence>
<protein>
    <submittedName>
        <fullName evidence="10">Dyp-type peroxidase</fullName>
    </submittedName>
</protein>
<dbReference type="SUPFAM" id="SSF54909">
    <property type="entry name" value="Dimeric alpha+beta barrel"/>
    <property type="match status" value="1"/>
</dbReference>
<evidence type="ECO:0000256" key="4">
    <source>
        <dbReference type="ARBA" id="ARBA00023002"/>
    </source>
</evidence>
<feature type="domain" description="Dyp-type peroxidase C-terminal" evidence="9">
    <location>
        <begin position="139"/>
        <end position="303"/>
    </location>
</feature>
<evidence type="ECO:0000256" key="1">
    <source>
        <dbReference type="ARBA" id="ARBA00001970"/>
    </source>
</evidence>
<evidence type="ECO:0000256" key="6">
    <source>
        <dbReference type="ARBA" id="ARBA00025737"/>
    </source>
</evidence>
<evidence type="ECO:0000256" key="5">
    <source>
        <dbReference type="ARBA" id="ARBA00023004"/>
    </source>
</evidence>
<dbReference type="PANTHER" id="PTHR30521">
    <property type="entry name" value="DEFERROCHELATASE/PEROXIDASE"/>
    <property type="match status" value="1"/>
</dbReference>
<evidence type="ECO:0000256" key="7">
    <source>
        <dbReference type="SAM" id="MobiDB-lite"/>
    </source>
</evidence>
<dbReference type="NCBIfam" id="TIGR01413">
    <property type="entry name" value="Dyp_perox_fam"/>
    <property type="match status" value="1"/>
</dbReference>
<dbReference type="GO" id="GO:0020037">
    <property type="term" value="F:heme binding"/>
    <property type="evidence" value="ECO:0007669"/>
    <property type="project" value="InterPro"/>
</dbReference>
<keyword evidence="4" id="KW-0560">Oxidoreductase</keyword>
<gene>
    <name evidence="10" type="ORF">DI616_12235</name>
</gene>
<sequence>MNAAESQPVENPLTRSAIFIVLTVQDGDAALATVRQLFGDLASVVRGVSFRNPDAKLTCILGIGDGLWDRLDQPGKPAGLHRLAPIDGVHKAPSTPGDILLHIRAERPDFCFELARQIMDRIRPAVTVEDETDGFKFFDNRDLLGFVDGTENPEGQALRQAVVIGQEDPAFAGGSYVITQKYLHDMPGWDKLSVEAQERIIGRHKLSDIEFPDEQKAPFAHNVLTNIDDANGQQLQILRDNMPFGSPSRPEFGTYFIGYACEPARIERMLDNMFIGDPPGNYDRILDFSTAVTGSLFFVPSADLLEALAEPVTATEADDDPDPKTSPSADDGSLGIGTLKPRS</sequence>
<dbReference type="GO" id="GO:0004601">
    <property type="term" value="F:peroxidase activity"/>
    <property type="evidence" value="ECO:0007669"/>
    <property type="project" value="UniProtKB-KW"/>
</dbReference>
<keyword evidence="3" id="KW-0479">Metal-binding</keyword>
<proteinExistence type="inferred from homology"/>
<comment type="similarity">
    <text evidence="6">Belongs to the DyP-type peroxidase family.</text>
</comment>
<evidence type="ECO:0000259" key="8">
    <source>
        <dbReference type="Pfam" id="PF04261"/>
    </source>
</evidence>
<dbReference type="GO" id="GO:0005829">
    <property type="term" value="C:cytosol"/>
    <property type="evidence" value="ECO:0007669"/>
    <property type="project" value="TreeGrafter"/>
</dbReference>
<feature type="region of interest" description="Disordered" evidence="7">
    <location>
        <begin position="310"/>
        <end position="343"/>
    </location>
</feature>
<dbReference type="InterPro" id="IPR006314">
    <property type="entry name" value="Dyp_peroxidase"/>
</dbReference>
<keyword evidence="2 10" id="KW-0575">Peroxidase</keyword>
<dbReference type="InterPro" id="IPR048328">
    <property type="entry name" value="Dyp_perox_C"/>
</dbReference>